<feature type="compositionally biased region" description="Basic and acidic residues" evidence="4">
    <location>
        <begin position="784"/>
        <end position="812"/>
    </location>
</feature>
<dbReference type="Gene3D" id="1.20.5.170">
    <property type="match status" value="1"/>
</dbReference>
<dbReference type="Pfam" id="PF00038">
    <property type="entry name" value="Filament"/>
    <property type="match status" value="1"/>
</dbReference>
<keyword evidence="7" id="KW-1185">Reference proteome</keyword>
<evidence type="ECO:0000256" key="2">
    <source>
        <dbReference type="ARBA" id="ARBA00023054"/>
    </source>
</evidence>
<dbReference type="GO" id="GO:0005737">
    <property type="term" value="C:cytoplasm"/>
    <property type="evidence" value="ECO:0007669"/>
    <property type="project" value="TreeGrafter"/>
</dbReference>
<dbReference type="GO" id="GO:0005200">
    <property type="term" value="F:structural constituent of cytoskeleton"/>
    <property type="evidence" value="ECO:0007669"/>
    <property type="project" value="TreeGrafter"/>
</dbReference>
<gene>
    <name evidence="6" type="primary">NEFM</name>
</gene>
<keyword evidence="1" id="KW-0403">Intermediate filament</keyword>
<feature type="compositionally biased region" description="Basic and acidic residues" evidence="4">
    <location>
        <begin position="537"/>
        <end position="556"/>
    </location>
</feature>
<dbReference type="Gene3D" id="1.20.5.500">
    <property type="entry name" value="Single helix bin"/>
    <property type="match status" value="1"/>
</dbReference>
<feature type="compositionally biased region" description="Acidic residues" evidence="4">
    <location>
        <begin position="436"/>
        <end position="452"/>
    </location>
</feature>
<evidence type="ECO:0000313" key="6">
    <source>
        <dbReference type="Ensembl" id="ENSSTUP00000068795.1"/>
    </source>
</evidence>
<dbReference type="AlphaFoldDB" id="A0A674BBF5"/>
<dbReference type="GO" id="GO:0033693">
    <property type="term" value="P:neurofilament bundle assembly"/>
    <property type="evidence" value="ECO:0007669"/>
    <property type="project" value="TreeGrafter"/>
</dbReference>
<feature type="coiled-coil region" evidence="3">
    <location>
        <begin position="102"/>
        <end position="178"/>
    </location>
</feature>
<evidence type="ECO:0000259" key="5">
    <source>
        <dbReference type="PROSITE" id="PS51842"/>
    </source>
</evidence>
<feature type="compositionally biased region" description="Basic and acidic residues" evidence="4">
    <location>
        <begin position="453"/>
        <end position="495"/>
    </location>
</feature>
<dbReference type="GO" id="GO:0099160">
    <property type="term" value="C:postsynaptic intermediate filament cytoskeleton"/>
    <property type="evidence" value="ECO:0007669"/>
    <property type="project" value="TreeGrafter"/>
</dbReference>
<feature type="coiled-coil region" evidence="3">
    <location>
        <begin position="269"/>
        <end position="352"/>
    </location>
</feature>
<dbReference type="InterPro" id="IPR050405">
    <property type="entry name" value="Intermediate_filament"/>
</dbReference>
<dbReference type="SMART" id="SM01391">
    <property type="entry name" value="Filament"/>
    <property type="match status" value="1"/>
</dbReference>
<evidence type="ECO:0000313" key="7">
    <source>
        <dbReference type="Proteomes" id="UP000472277"/>
    </source>
</evidence>
<keyword evidence="2 3" id="KW-0175">Coiled coil</keyword>
<proteinExistence type="predicted"/>
<feature type="compositionally biased region" description="Polar residues" evidence="4">
    <location>
        <begin position="915"/>
        <end position="932"/>
    </location>
</feature>
<feature type="compositionally biased region" description="Basic and acidic residues" evidence="4">
    <location>
        <begin position="748"/>
        <end position="776"/>
    </location>
</feature>
<organism evidence="6 7">
    <name type="scientific">Salmo trutta</name>
    <name type="common">Brown trout</name>
    <dbReference type="NCBI Taxonomy" id="8032"/>
    <lineage>
        <taxon>Eukaryota</taxon>
        <taxon>Metazoa</taxon>
        <taxon>Chordata</taxon>
        <taxon>Craniata</taxon>
        <taxon>Vertebrata</taxon>
        <taxon>Euteleostomi</taxon>
        <taxon>Actinopterygii</taxon>
        <taxon>Neopterygii</taxon>
        <taxon>Teleostei</taxon>
        <taxon>Protacanthopterygii</taxon>
        <taxon>Salmoniformes</taxon>
        <taxon>Salmonidae</taxon>
        <taxon>Salmoninae</taxon>
        <taxon>Salmo</taxon>
    </lineage>
</organism>
<dbReference type="Gene3D" id="1.20.5.1160">
    <property type="entry name" value="Vasodilator-stimulated phosphoprotein"/>
    <property type="match status" value="1"/>
</dbReference>
<dbReference type="GO" id="GO:0005882">
    <property type="term" value="C:intermediate filament"/>
    <property type="evidence" value="ECO:0007669"/>
    <property type="project" value="UniProtKB-KW"/>
</dbReference>
<dbReference type="SUPFAM" id="SSF64593">
    <property type="entry name" value="Intermediate filament protein, coiled coil region"/>
    <property type="match status" value="2"/>
</dbReference>
<evidence type="ECO:0000256" key="3">
    <source>
        <dbReference type="SAM" id="Coils"/>
    </source>
</evidence>
<sequence>MSHRMDYHSGSPHRGAQAEYCCYQPKLTGSPSASRTIGFESTIADMNRGYATTLKSEFGSFPRSSESLFDLSNPFTGVLTKMNEKELLHGLNDRFAGFIEKVRHLEHQNELFEREIEEIKLKAQSPTSLAQEHQLELMDLRNLVHDITLQKRQIEIEHQNLEEDFLTLRDKYEQEARDRSDVENGILVLKKDANDAYLAKLQLDKKAQSLVDEIHFLKKNHEDETSEMVAQIQESQVTVKAHDFGKPDVTAALRDIRAQLEGYAFAKLTKAAESNREALKATQQEIQENRRHLQGKTIELDCGKGMREALEKQLQDLEERHYAEMIHYQDTIRQLENEVTNAKLDMSGYLREYQDLLNVKMALDVEILSYRKLLEGEESRLYTISDTHISMPCIYRQSPVYTLPYLARQGGPTRRSEPQYKFVEEIITETTRDMEMSEIEETDSEETDGGEGDELRQKQGEESDKAEKRSGGEVDEEKEKDRGKVDVEVDAPEEKGEQEEESKRQQMVTSAEVEVNGHGVSPSEGENGEEEDDEREEEKGGEPDAIKKTEDIDRGENTQSEVKSAEATSEGEKEKLDTTEKLDSEIKETLEKDDTPKHGESQPEVPMNGDISTEPKTSESESSVKGEPQVHTEDISKEPKKVSKERKKQSPLKEKKEVDLKEESAPTDQQQDSPKESPIKERKKVDLTEQSAPTLEQKPDQKEHRESEQPQEAESAVTIQEEDLPEPTEKDMESPDITAELKSSSTKETVEQVKSPDDSGVKTTQDEKTVGGKMPDRILSTTSECKEEPVQKTPKKEVGPTEPEVSSKEHSVKGVVQNEHNGSEKVTKDVSMGEEKGKESETSSKSDPNVTPKEETTRYPEPTVTHKEETSPKPDPNVTLKDETSPKPYHTVAPKEDTSPKPEQAVTPEDETTTKPDQTVTAKEETSPQQEPTVPPKEETSPNPDKPVTPKEETFQKPELTVRPKEETFPKTKTSSHH</sequence>
<feature type="compositionally biased region" description="Basic and acidic residues" evidence="4">
    <location>
        <begin position="570"/>
        <end position="601"/>
    </location>
</feature>
<protein>
    <submittedName>
        <fullName evidence="6">Neurofilament medium chain</fullName>
    </submittedName>
</protein>
<reference evidence="6" key="1">
    <citation type="submission" date="2025-08" db="UniProtKB">
        <authorList>
            <consortium name="Ensembl"/>
        </authorList>
    </citation>
    <scope>IDENTIFICATION</scope>
</reference>
<feature type="compositionally biased region" description="Basic and acidic residues" evidence="4">
    <location>
        <begin position="852"/>
        <end position="872"/>
    </location>
</feature>
<dbReference type="GeneTree" id="ENSGT00940000154418"/>
<feature type="domain" description="IF rod" evidence="5">
    <location>
        <begin position="84"/>
        <end position="381"/>
    </location>
</feature>
<evidence type="ECO:0000256" key="1">
    <source>
        <dbReference type="ARBA" id="ARBA00022754"/>
    </source>
</evidence>
<accession>A0A674BBF5</accession>
<dbReference type="PROSITE" id="PS51842">
    <property type="entry name" value="IF_ROD_2"/>
    <property type="match status" value="1"/>
</dbReference>
<feature type="compositionally biased region" description="Basic and acidic residues" evidence="4">
    <location>
        <begin position="651"/>
        <end position="664"/>
    </location>
</feature>
<feature type="compositionally biased region" description="Basic and acidic residues" evidence="4">
    <location>
        <begin position="697"/>
        <end position="708"/>
    </location>
</feature>
<dbReference type="PANTHER" id="PTHR45652">
    <property type="entry name" value="GLIAL FIBRILLARY ACIDIC PROTEIN"/>
    <property type="match status" value="1"/>
</dbReference>
<feature type="compositionally biased region" description="Basic and acidic residues" evidence="4">
    <location>
        <begin position="948"/>
        <end position="970"/>
    </location>
</feature>
<name>A0A674BBF5_SALTR</name>
<feature type="compositionally biased region" description="Basic and acidic residues" evidence="4">
    <location>
        <begin position="616"/>
        <end position="642"/>
    </location>
</feature>
<dbReference type="Ensembl" id="ENSSTUT00000073054.1">
    <property type="protein sequence ID" value="ENSSTUP00000068795.1"/>
    <property type="gene ID" value="ENSSTUG00000030173.1"/>
</dbReference>
<feature type="compositionally biased region" description="Basic and acidic residues" evidence="4">
    <location>
        <begin position="821"/>
        <end position="844"/>
    </location>
</feature>
<feature type="region of interest" description="Disordered" evidence="4">
    <location>
        <begin position="428"/>
        <end position="978"/>
    </location>
</feature>
<dbReference type="InterPro" id="IPR039008">
    <property type="entry name" value="IF_rod_dom"/>
</dbReference>
<dbReference type="FunFam" id="1.20.5.1160:FF:000001">
    <property type="entry name" value="Keratin type II"/>
    <property type="match status" value="1"/>
</dbReference>
<dbReference type="GO" id="GO:0030424">
    <property type="term" value="C:axon"/>
    <property type="evidence" value="ECO:0007669"/>
    <property type="project" value="TreeGrafter"/>
</dbReference>
<dbReference type="InParanoid" id="A0A674BBF5"/>
<dbReference type="Proteomes" id="UP000472277">
    <property type="component" value="Chromosome 5"/>
</dbReference>
<feature type="compositionally biased region" description="Acidic residues" evidence="4">
    <location>
        <begin position="526"/>
        <end position="536"/>
    </location>
</feature>
<evidence type="ECO:0000256" key="4">
    <source>
        <dbReference type="SAM" id="MobiDB-lite"/>
    </source>
</evidence>
<dbReference type="OMA" id="GVAMNAP"/>
<dbReference type="FunFam" id="1.20.5.170:FF:000002">
    <property type="entry name" value="Type I keratin KA11"/>
    <property type="match status" value="1"/>
</dbReference>
<dbReference type="PANTHER" id="PTHR45652:SF10">
    <property type="entry name" value="NEUROFILAMENT MEDIUM POLYPEPTIDE ISOFORM X1"/>
    <property type="match status" value="1"/>
</dbReference>
<reference evidence="6" key="2">
    <citation type="submission" date="2025-09" db="UniProtKB">
        <authorList>
            <consortium name="Ensembl"/>
        </authorList>
    </citation>
    <scope>IDENTIFICATION</scope>
</reference>
<feature type="compositionally biased region" description="Basic and acidic residues" evidence="4">
    <location>
        <begin position="673"/>
        <end position="687"/>
    </location>
</feature>